<dbReference type="RefSeq" id="WP_133052467.1">
    <property type="nucleotide sequence ID" value="NZ_AP022591.1"/>
</dbReference>
<reference evidence="1 2" key="1">
    <citation type="journal article" date="2019" name="Emerg. Microbes Infect.">
        <title>Comprehensive subspecies identification of 175 nontuberculous mycobacteria species based on 7547 genomic profiles.</title>
        <authorList>
            <person name="Matsumoto Y."/>
            <person name="Kinjo T."/>
            <person name="Motooka D."/>
            <person name="Nabeya D."/>
            <person name="Jung N."/>
            <person name="Uechi K."/>
            <person name="Horii T."/>
            <person name="Iida T."/>
            <person name="Fujita J."/>
            <person name="Nakamura S."/>
        </authorList>
    </citation>
    <scope>NUCLEOTIDE SEQUENCE [LARGE SCALE GENOMIC DNA]</scope>
    <source>
        <strain evidence="1 2">JCM 18439</strain>
    </source>
</reference>
<gene>
    <name evidence="1" type="ORF">MCEL_28080</name>
</gene>
<dbReference type="KEGG" id="mcee:MCEL_28080"/>
<organism evidence="1 2">
    <name type="scientific">Mycolicibacterium celeriflavum</name>
    <name type="common">Mycobacterium celeriflavum</name>
    <dbReference type="NCBI Taxonomy" id="1249101"/>
    <lineage>
        <taxon>Bacteria</taxon>
        <taxon>Bacillati</taxon>
        <taxon>Actinomycetota</taxon>
        <taxon>Actinomycetes</taxon>
        <taxon>Mycobacteriales</taxon>
        <taxon>Mycobacteriaceae</taxon>
        <taxon>Mycolicibacterium</taxon>
    </lineage>
</organism>
<dbReference type="AlphaFoldDB" id="A0A1X0BT14"/>
<dbReference type="Proteomes" id="UP000466431">
    <property type="component" value="Chromosome"/>
</dbReference>
<accession>A0A1X0BT14</accession>
<sequence length="107" mass="11064">MKILIAIAVASAAAIALAPNASAATPPVAEGMHKLCVASGECLTEQVSYNCGPDCFSMDDIADPKSGTHYRFDPATSQWRAPSNGNWTPDGVTFHTPSGTTATLSPL</sequence>
<dbReference type="EMBL" id="AP022591">
    <property type="protein sequence ID" value="BBY44513.1"/>
    <property type="molecule type" value="Genomic_DNA"/>
</dbReference>
<protein>
    <submittedName>
        <fullName evidence="1">Uncharacterized protein</fullName>
    </submittedName>
</protein>
<keyword evidence="2" id="KW-1185">Reference proteome</keyword>
<evidence type="ECO:0000313" key="1">
    <source>
        <dbReference type="EMBL" id="BBY44513.1"/>
    </source>
</evidence>
<dbReference type="OrthoDB" id="7347529at2"/>
<evidence type="ECO:0000313" key="2">
    <source>
        <dbReference type="Proteomes" id="UP000466431"/>
    </source>
</evidence>
<proteinExistence type="predicted"/>
<name>A0A1X0BT14_MYCCF</name>